<keyword evidence="3" id="KW-1185">Reference proteome</keyword>
<dbReference type="HOGENOM" id="CLU_105244_3_0_6"/>
<dbReference type="EMBL" id="CP007142">
    <property type="protein sequence ID" value="AJQ93025.1"/>
    <property type="molecule type" value="Genomic_DNA"/>
</dbReference>
<protein>
    <submittedName>
        <fullName evidence="2">Adenylate cyclase, class 2 (Thermophilic)</fullName>
        <ecNumber evidence="2">4.6.1.1</ecNumber>
    </submittedName>
</protein>
<keyword evidence="2" id="KW-0456">Lyase</keyword>
<dbReference type="InterPro" id="IPR023577">
    <property type="entry name" value="CYTH_domain"/>
</dbReference>
<name>A0A0C5V0D0_9GAMM</name>
<dbReference type="PATRIC" id="fig|1445510.3.peg.955"/>
<dbReference type="OrthoDB" id="8443111at2"/>
<reference evidence="2 3" key="1">
    <citation type="submission" date="2014-01" db="EMBL/GenBank/DDBJ databases">
        <title>Full genme sequencing of cellulolytic bacterium Gynuella sunshinyii YC6258T gen. nov., sp. nov.</title>
        <authorList>
            <person name="Khan H."/>
            <person name="Chung E.J."/>
            <person name="Chung Y.R."/>
        </authorList>
    </citation>
    <scope>NUCLEOTIDE SEQUENCE [LARGE SCALE GENOMIC DNA]</scope>
    <source>
        <strain evidence="2 3">YC6258</strain>
    </source>
</reference>
<dbReference type="AlphaFoldDB" id="A0A0C5V0D0"/>
<dbReference type="Pfam" id="PF01928">
    <property type="entry name" value="CYTH"/>
    <property type="match status" value="1"/>
</dbReference>
<dbReference type="SMART" id="SM01118">
    <property type="entry name" value="CYTH"/>
    <property type="match status" value="1"/>
</dbReference>
<dbReference type="SUPFAM" id="SSF55154">
    <property type="entry name" value="CYTH-like phosphatases"/>
    <property type="match status" value="1"/>
</dbReference>
<evidence type="ECO:0000313" key="3">
    <source>
        <dbReference type="Proteomes" id="UP000032266"/>
    </source>
</evidence>
<dbReference type="PROSITE" id="PS51707">
    <property type="entry name" value="CYTH"/>
    <property type="match status" value="1"/>
</dbReference>
<dbReference type="InterPro" id="IPR033469">
    <property type="entry name" value="CYTH-like_dom_sf"/>
</dbReference>
<dbReference type="NCBIfam" id="TIGR00318">
    <property type="entry name" value="cyaB"/>
    <property type="match status" value="1"/>
</dbReference>
<dbReference type="PANTHER" id="PTHR21028">
    <property type="entry name" value="SI:CH211-156B7.4"/>
    <property type="match status" value="1"/>
</dbReference>
<evidence type="ECO:0000313" key="2">
    <source>
        <dbReference type="EMBL" id="AJQ93025.1"/>
    </source>
</evidence>
<dbReference type="STRING" id="1445510.YC6258_00975"/>
<dbReference type="InterPro" id="IPR008173">
    <property type="entry name" value="Adenylyl_cyclase_CyaB"/>
</dbReference>
<dbReference type="Gene3D" id="2.40.320.10">
    <property type="entry name" value="Hypothetical Protein Pfu-838710-001"/>
    <property type="match status" value="1"/>
</dbReference>
<gene>
    <name evidence="2" type="ORF">YC6258_00975</name>
</gene>
<dbReference type="GO" id="GO:0004016">
    <property type="term" value="F:adenylate cyclase activity"/>
    <property type="evidence" value="ECO:0007669"/>
    <property type="project" value="UniProtKB-EC"/>
</dbReference>
<evidence type="ECO:0000259" key="1">
    <source>
        <dbReference type="PROSITE" id="PS51707"/>
    </source>
</evidence>
<dbReference type="Proteomes" id="UP000032266">
    <property type="component" value="Chromosome"/>
</dbReference>
<accession>A0A0C5V0D0</accession>
<proteinExistence type="predicted"/>
<organism evidence="2 3">
    <name type="scientific">Gynuella sunshinyii YC6258</name>
    <dbReference type="NCBI Taxonomy" id="1445510"/>
    <lineage>
        <taxon>Bacteria</taxon>
        <taxon>Pseudomonadati</taxon>
        <taxon>Pseudomonadota</taxon>
        <taxon>Gammaproteobacteria</taxon>
        <taxon>Oceanospirillales</taxon>
        <taxon>Saccharospirillaceae</taxon>
        <taxon>Gynuella</taxon>
    </lineage>
</organism>
<feature type="domain" description="CYTH" evidence="1">
    <location>
        <begin position="9"/>
        <end position="180"/>
    </location>
</feature>
<sequence length="181" mass="21224">MNNQHFIGQYEVEFKYRLPSKTLFWQTLTSMPYETMLENNIEQDLYFDTPDRELTRHHKSLCIRQMRPSDICLWIVKGPEPDRCEAVNITDTSKAASMLKTMGYEVIQTMTKTRSIYFLGEYHITLDHLEGLGDFAEFAIMTDEQVLLERYKVELKELAARFGLTDADLETRSYRNMVEAG</sequence>
<dbReference type="PANTHER" id="PTHR21028:SF2">
    <property type="entry name" value="CYTH DOMAIN-CONTAINING PROTEIN"/>
    <property type="match status" value="1"/>
</dbReference>
<dbReference type="KEGG" id="gsn:YC6258_00975"/>
<dbReference type="CDD" id="cd07890">
    <property type="entry name" value="CYTH-like_AC_IV-like"/>
    <property type="match status" value="1"/>
</dbReference>
<dbReference type="RefSeq" id="WP_044615941.1">
    <property type="nucleotide sequence ID" value="NZ_CP007142.1"/>
</dbReference>
<dbReference type="EC" id="4.6.1.1" evidence="2"/>